<comment type="similarity">
    <text evidence="3">Belongs to the ScpA family.</text>
</comment>
<accession>A0ABW8T2H6</accession>
<evidence type="ECO:0000313" key="4">
    <source>
        <dbReference type="EMBL" id="MFL0246678.1"/>
    </source>
</evidence>
<dbReference type="PANTHER" id="PTHR33969">
    <property type="entry name" value="SEGREGATION AND CONDENSATION PROTEIN A"/>
    <property type="match status" value="1"/>
</dbReference>
<keyword evidence="3" id="KW-0131">Cell cycle</keyword>
<dbReference type="Gene3D" id="6.10.250.2410">
    <property type="match status" value="1"/>
</dbReference>
<proteinExistence type="inferred from homology"/>
<dbReference type="InterPro" id="IPR023093">
    <property type="entry name" value="ScpA-like_C"/>
</dbReference>
<dbReference type="Pfam" id="PF02616">
    <property type="entry name" value="SMC_ScpA"/>
    <property type="match status" value="1"/>
</dbReference>
<comment type="subcellular location">
    <subcellularLocation>
        <location evidence="3">Cytoplasm</location>
    </subcellularLocation>
    <text evidence="3">Associated with two foci at the outer edges of the nucleoid region in young cells, and at four foci within both cell halves in older cells.</text>
</comment>
<protein>
    <recommendedName>
        <fullName evidence="2 3">Segregation and condensation protein A</fullName>
    </recommendedName>
</protein>
<gene>
    <name evidence="3" type="primary">scpA</name>
    <name evidence="4" type="ORF">ACJDUG_06825</name>
</gene>
<reference evidence="4 5" key="1">
    <citation type="submission" date="2024-11" db="EMBL/GenBank/DDBJ databases">
        <authorList>
            <person name="Heng Y.C."/>
            <person name="Lim A.C.H."/>
            <person name="Lee J.K.Y."/>
            <person name="Kittelmann S."/>
        </authorList>
    </citation>
    <scope>NUCLEOTIDE SEQUENCE [LARGE SCALE GENOMIC DNA]</scope>
    <source>
        <strain evidence="4 5">WILCCON 0185</strain>
    </source>
</reference>
<keyword evidence="3" id="KW-0132">Cell division</keyword>
<dbReference type="NCBIfam" id="NF000994">
    <property type="entry name" value="PRK00104.1-3"/>
    <property type="match status" value="1"/>
</dbReference>
<evidence type="ECO:0000256" key="2">
    <source>
        <dbReference type="ARBA" id="ARBA00044777"/>
    </source>
</evidence>
<comment type="function">
    <text evidence="3">Participates in chromosomal partition during cell division. May act via the formation of a condensin-like complex containing Smc and ScpB that pull DNA away from mid-cell into both cell halves.</text>
</comment>
<dbReference type="Proteomes" id="UP001623591">
    <property type="component" value="Unassembled WGS sequence"/>
</dbReference>
<keyword evidence="5" id="KW-1185">Reference proteome</keyword>
<dbReference type="InterPro" id="IPR003768">
    <property type="entry name" value="ScpA"/>
</dbReference>
<comment type="subunit">
    <text evidence="3">Component of a cohesin-like complex composed of ScpA, ScpB and the Smc homodimer, in which ScpA and ScpB bind to the head domain of Smc. The presence of the three proteins is required for the association of the complex with DNA.</text>
</comment>
<dbReference type="EMBL" id="JBJHZZ010000003">
    <property type="protein sequence ID" value="MFL0246678.1"/>
    <property type="molecule type" value="Genomic_DNA"/>
</dbReference>
<organism evidence="4 5">
    <name type="scientific">Candidatus Clostridium stratigraminis</name>
    <dbReference type="NCBI Taxonomy" id="3381661"/>
    <lineage>
        <taxon>Bacteria</taxon>
        <taxon>Bacillati</taxon>
        <taxon>Bacillota</taxon>
        <taxon>Clostridia</taxon>
        <taxon>Eubacteriales</taxon>
        <taxon>Clostridiaceae</taxon>
        <taxon>Clostridium</taxon>
    </lineage>
</organism>
<comment type="caution">
    <text evidence="4">The sequence shown here is derived from an EMBL/GenBank/DDBJ whole genome shotgun (WGS) entry which is preliminary data.</text>
</comment>
<keyword evidence="3" id="KW-0963">Cytoplasm</keyword>
<evidence type="ECO:0000313" key="5">
    <source>
        <dbReference type="Proteomes" id="UP001623591"/>
    </source>
</evidence>
<dbReference type="PANTHER" id="PTHR33969:SF2">
    <property type="entry name" value="SEGREGATION AND CONDENSATION PROTEIN A"/>
    <property type="match status" value="1"/>
</dbReference>
<evidence type="ECO:0000256" key="3">
    <source>
        <dbReference type="HAMAP-Rule" id="MF_01805"/>
    </source>
</evidence>
<dbReference type="RefSeq" id="WP_406769153.1">
    <property type="nucleotide sequence ID" value="NZ_JBJHZZ010000003.1"/>
</dbReference>
<keyword evidence="1 3" id="KW-0159">Chromosome partition</keyword>
<dbReference type="HAMAP" id="MF_01805">
    <property type="entry name" value="ScpA"/>
    <property type="match status" value="1"/>
</dbReference>
<dbReference type="Gene3D" id="1.10.10.580">
    <property type="entry name" value="Structural maintenance of chromosome 1. Chain E"/>
    <property type="match status" value="1"/>
</dbReference>
<name>A0ABW8T2H6_9CLOT</name>
<evidence type="ECO:0000256" key="1">
    <source>
        <dbReference type="ARBA" id="ARBA00022829"/>
    </source>
</evidence>
<sequence length="258" mass="30483">MTLNIKIENFEGPFDLLLHLIKKSEMDIYDIQIHEITNQYLQYINQMKEMDLEVTSEFILIAANLLEIKSRMLLPNYTEDETAADKEVDPRKELVSKLIEYKKYKAIAEILRKKEEEFGVVFTKKPEIIIDNSKDEKVNILNNITMLELYRLFNELMNKFYSKTNNGNIIQKEIPIDSYKIEDKMEYLRQNLKQGKIVIFTDMLTTCESKMEKVVTFLALLELIKLKTVRVLQEKNFTDIYVERIENNEESLSGSVRD</sequence>